<dbReference type="GO" id="GO:0006099">
    <property type="term" value="P:tricarboxylic acid cycle"/>
    <property type="evidence" value="ECO:0007669"/>
    <property type="project" value="TreeGrafter"/>
</dbReference>
<evidence type="ECO:0000256" key="8">
    <source>
        <dbReference type="ARBA" id="ARBA00023128"/>
    </source>
</evidence>
<dbReference type="GeneID" id="13887607"/>
<evidence type="ECO:0000256" key="3">
    <source>
        <dbReference type="ARBA" id="ARBA00022448"/>
    </source>
</evidence>
<dbReference type="GO" id="GO:0048039">
    <property type="term" value="F:ubiquinone binding"/>
    <property type="evidence" value="ECO:0007669"/>
    <property type="project" value="TreeGrafter"/>
</dbReference>
<protein>
    <recommendedName>
        <fullName evidence="12">Succinate dehydrogenase [ubiquinone] cytochrome b small subunit</fullName>
    </recommendedName>
</protein>
<keyword evidence="7 12" id="KW-1133">Transmembrane helix</keyword>
<feature type="transmembrane region" description="Helical" evidence="12">
    <location>
        <begin position="126"/>
        <end position="144"/>
    </location>
</feature>
<keyword evidence="14" id="KW-1185">Reference proteome</keyword>
<keyword evidence="5 12" id="KW-0999">Mitochondrion inner membrane</keyword>
<gene>
    <name evidence="13" type="primary">KAFR0H02020</name>
    <name evidence="13" type="ORF">KAFR_0H02020</name>
</gene>
<feature type="binding site" description="axial binding residue" evidence="11">
    <location>
        <position position="101"/>
    </location>
    <ligand>
        <name>heme b</name>
        <dbReference type="ChEBI" id="CHEBI:60344"/>
        <note>ligand shared with SDHC</note>
    </ligand>
    <ligandPart>
        <name>Fe</name>
        <dbReference type="ChEBI" id="CHEBI:18248"/>
    </ligandPart>
</feature>
<proteinExistence type="inferred from homology"/>
<evidence type="ECO:0000256" key="6">
    <source>
        <dbReference type="ARBA" id="ARBA00022946"/>
    </source>
</evidence>
<accession>H2AZ55</accession>
<evidence type="ECO:0000256" key="12">
    <source>
        <dbReference type="RuleBase" id="RU364031"/>
    </source>
</evidence>
<keyword evidence="8 12" id="KW-0496">Mitochondrion</keyword>
<keyword evidence="3" id="KW-0813">Transport</keyword>
<dbReference type="OrthoDB" id="18577at2759"/>
<dbReference type="STRING" id="1071382.H2AZ55"/>
<keyword evidence="11" id="KW-0408">Iron</keyword>
<dbReference type="GO" id="GO:0020037">
    <property type="term" value="F:heme binding"/>
    <property type="evidence" value="ECO:0007669"/>
    <property type="project" value="TreeGrafter"/>
</dbReference>
<evidence type="ECO:0000256" key="11">
    <source>
        <dbReference type="PIRSR" id="PIRSR607992-2"/>
    </source>
</evidence>
<keyword evidence="6 12" id="KW-0809">Transit peptide</keyword>
<dbReference type="Gene3D" id="1.20.1300.10">
    <property type="entry name" value="Fumarate reductase/succinate dehydrogenase, transmembrane subunit"/>
    <property type="match status" value="1"/>
</dbReference>
<dbReference type="CDD" id="cd03496">
    <property type="entry name" value="SQR_TypeC_CybS"/>
    <property type="match status" value="1"/>
</dbReference>
<reference evidence="13 14" key="1">
    <citation type="journal article" date="2011" name="Proc. Natl. Acad. Sci. U.S.A.">
        <title>Evolutionary erosion of yeast sex chromosomes by mating-type switching accidents.</title>
        <authorList>
            <person name="Gordon J.L."/>
            <person name="Armisen D."/>
            <person name="Proux-Wera E."/>
            <person name="Oheigeartaigh S.S."/>
            <person name="Byrne K.P."/>
            <person name="Wolfe K.H."/>
        </authorList>
    </citation>
    <scope>NUCLEOTIDE SEQUENCE [LARGE SCALE GENOMIC DNA]</scope>
    <source>
        <strain evidence="14">ATCC 22294 / BCRC 22015 / CBS 2517 / CECT 1963 / NBRC 1671 / NRRL Y-8276</strain>
    </source>
</reference>
<feature type="transmembrane region" description="Helical" evidence="12">
    <location>
        <begin position="93"/>
        <end position="114"/>
    </location>
</feature>
<dbReference type="PANTHER" id="PTHR13337:SF2">
    <property type="entry name" value="SUCCINATE DEHYDROGENASE [UBIQUINONE] CYTOCHROME B SMALL SUBUNIT, MITOCHONDRIAL"/>
    <property type="match status" value="1"/>
</dbReference>
<feature type="transmembrane region" description="Helical" evidence="12">
    <location>
        <begin position="67"/>
        <end position="87"/>
    </location>
</feature>
<name>H2AZ55_KAZAF</name>
<keyword evidence="11" id="KW-0479">Metal-binding</keyword>
<dbReference type="GO" id="GO:0006121">
    <property type="term" value="P:mitochondrial electron transport, succinate to ubiquinone"/>
    <property type="evidence" value="ECO:0007669"/>
    <property type="project" value="EnsemblFungi"/>
</dbReference>
<evidence type="ECO:0000256" key="10">
    <source>
        <dbReference type="PIRSR" id="PIRSR607992-1"/>
    </source>
</evidence>
<organism evidence="13 14">
    <name type="scientific">Kazachstania africana (strain ATCC 22294 / BCRC 22015 / CBS 2517 / CECT 1963 / NBRC 1671 / NRRL Y-8276)</name>
    <name type="common">Yeast</name>
    <name type="synonym">Kluyveromyces africanus</name>
    <dbReference type="NCBI Taxonomy" id="1071382"/>
    <lineage>
        <taxon>Eukaryota</taxon>
        <taxon>Fungi</taxon>
        <taxon>Dikarya</taxon>
        <taxon>Ascomycota</taxon>
        <taxon>Saccharomycotina</taxon>
        <taxon>Saccharomycetes</taxon>
        <taxon>Saccharomycetales</taxon>
        <taxon>Saccharomycetaceae</taxon>
        <taxon>Kazachstania</taxon>
    </lineage>
</organism>
<dbReference type="GO" id="GO:0005743">
    <property type="term" value="C:mitochondrial inner membrane"/>
    <property type="evidence" value="ECO:0007669"/>
    <property type="project" value="UniProtKB-SubCell"/>
</dbReference>
<dbReference type="KEGG" id="kaf:KAFR_0H02020"/>
<dbReference type="GO" id="GO:0008177">
    <property type="term" value="F:succinate dehydrogenase (quinone) activity"/>
    <property type="evidence" value="ECO:0007669"/>
    <property type="project" value="EnsemblFungi"/>
</dbReference>
<dbReference type="Proteomes" id="UP000005220">
    <property type="component" value="Chromosome 8"/>
</dbReference>
<evidence type="ECO:0000256" key="2">
    <source>
        <dbReference type="ARBA" id="ARBA00007294"/>
    </source>
</evidence>
<evidence type="ECO:0000256" key="9">
    <source>
        <dbReference type="ARBA" id="ARBA00023136"/>
    </source>
</evidence>
<evidence type="ECO:0000256" key="1">
    <source>
        <dbReference type="ARBA" id="ARBA00004448"/>
    </source>
</evidence>
<dbReference type="GO" id="GO:0045273">
    <property type="term" value="C:respiratory chain complex II (succinate dehydrogenase)"/>
    <property type="evidence" value="ECO:0007669"/>
    <property type="project" value="EnsemblFungi"/>
</dbReference>
<sequence length="161" mass="18076">MIIRHTRPRVILQKRGLSYSVPKLFQIPLLPTRKQKPGGVEGDVNSASFVPSKNNFKGSLHWDLERIISMTLVPLIVLPFITVGTIHTITDTLLGAMLVGHCHIGFQSCIIDYVSKRVYGRIHNYFMYLLTVGTLLSGVGIYKIEVEDGGISTVVKQFWHD</sequence>
<dbReference type="InterPro" id="IPR034804">
    <property type="entry name" value="SQR/QFR_C/D"/>
</dbReference>
<comment type="subcellular location">
    <subcellularLocation>
        <location evidence="1 12">Mitochondrion inner membrane</location>
        <topology evidence="1 12">Multi-pass membrane protein</topology>
    </subcellularLocation>
</comment>
<evidence type="ECO:0000313" key="14">
    <source>
        <dbReference type="Proteomes" id="UP000005220"/>
    </source>
</evidence>
<evidence type="ECO:0000256" key="4">
    <source>
        <dbReference type="ARBA" id="ARBA00022692"/>
    </source>
</evidence>
<evidence type="ECO:0000313" key="13">
    <source>
        <dbReference type="EMBL" id="CCF59611.1"/>
    </source>
</evidence>
<comment type="similarity">
    <text evidence="2 12">Belongs to the CybS family.</text>
</comment>
<dbReference type="HOGENOM" id="CLU_096618_0_0_1"/>
<evidence type="ECO:0000256" key="5">
    <source>
        <dbReference type="ARBA" id="ARBA00022792"/>
    </source>
</evidence>
<keyword evidence="4 12" id="KW-0812">Transmembrane</keyword>
<dbReference type="RefSeq" id="XP_003958746.1">
    <property type="nucleotide sequence ID" value="XM_003958697.1"/>
</dbReference>
<dbReference type="InterPro" id="IPR007992">
    <property type="entry name" value="CybS"/>
</dbReference>
<evidence type="ECO:0000256" key="7">
    <source>
        <dbReference type="ARBA" id="ARBA00022989"/>
    </source>
</evidence>
<dbReference type="EMBL" id="HE650828">
    <property type="protein sequence ID" value="CCF59611.1"/>
    <property type="molecule type" value="Genomic_DNA"/>
</dbReference>
<dbReference type="eggNOG" id="KOG4097">
    <property type="taxonomic scope" value="Eukaryota"/>
</dbReference>
<dbReference type="InParanoid" id="H2AZ55"/>
<dbReference type="GO" id="GO:0046872">
    <property type="term" value="F:metal ion binding"/>
    <property type="evidence" value="ECO:0007669"/>
    <property type="project" value="UniProtKB-KW"/>
</dbReference>
<dbReference type="Pfam" id="PF05328">
    <property type="entry name" value="CybS"/>
    <property type="match status" value="1"/>
</dbReference>
<feature type="binding site" evidence="10">
    <location>
        <position position="113"/>
    </location>
    <ligand>
        <name>a ubiquinone</name>
        <dbReference type="ChEBI" id="CHEBI:16389"/>
        <note>ligand shared with IP/SDHB</note>
    </ligand>
</feature>
<dbReference type="FunCoup" id="H2AZ55">
    <property type="interactions" value="238"/>
</dbReference>
<dbReference type="PANTHER" id="PTHR13337">
    <property type="entry name" value="SUCCINATE DEHYDROGENASE"/>
    <property type="match status" value="1"/>
</dbReference>
<keyword evidence="9 12" id="KW-0472">Membrane</keyword>
<dbReference type="SUPFAM" id="SSF81343">
    <property type="entry name" value="Fumarate reductase respiratory complex transmembrane subunits"/>
    <property type="match status" value="1"/>
</dbReference>
<dbReference type="AlphaFoldDB" id="H2AZ55"/>